<proteinExistence type="inferred from homology"/>
<dbReference type="EMBL" id="MHOJ01000013">
    <property type="protein sequence ID" value="OGZ62674.1"/>
    <property type="molecule type" value="Genomic_DNA"/>
</dbReference>
<comment type="caution">
    <text evidence="3">The sequence shown here is derived from an EMBL/GenBank/DDBJ whole genome shotgun (WGS) entry which is preliminary data.</text>
</comment>
<name>A0A1G2HJI6_9BACT</name>
<dbReference type="PANTHER" id="PTHR43000">
    <property type="entry name" value="DTDP-D-GLUCOSE 4,6-DEHYDRATASE-RELATED"/>
    <property type="match status" value="1"/>
</dbReference>
<dbReference type="InterPro" id="IPR036291">
    <property type="entry name" value="NAD(P)-bd_dom_sf"/>
</dbReference>
<dbReference type="Gene3D" id="3.40.50.720">
    <property type="entry name" value="NAD(P)-binding Rossmann-like Domain"/>
    <property type="match status" value="1"/>
</dbReference>
<evidence type="ECO:0000259" key="2">
    <source>
        <dbReference type="Pfam" id="PF01370"/>
    </source>
</evidence>
<evidence type="ECO:0000256" key="1">
    <source>
        <dbReference type="ARBA" id="ARBA00007637"/>
    </source>
</evidence>
<dbReference type="SUPFAM" id="SSF51735">
    <property type="entry name" value="NAD(P)-binding Rossmann-fold domains"/>
    <property type="match status" value="1"/>
</dbReference>
<evidence type="ECO:0000313" key="3">
    <source>
        <dbReference type="EMBL" id="OGZ62674.1"/>
    </source>
</evidence>
<organism evidence="3 4">
    <name type="scientific">Candidatus Spechtbacteria bacterium RIFCSPLOWO2_02_FULL_38_8</name>
    <dbReference type="NCBI Taxonomy" id="1802164"/>
    <lineage>
        <taxon>Bacteria</taxon>
        <taxon>Candidatus Spechtiibacteriota</taxon>
    </lineage>
</organism>
<dbReference type="STRING" id="1802164.A3H51_02670"/>
<dbReference type="Pfam" id="PF01370">
    <property type="entry name" value="Epimerase"/>
    <property type="match status" value="1"/>
</dbReference>
<dbReference type="InterPro" id="IPR001509">
    <property type="entry name" value="Epimerase_deHydtase"/>
</dbReference>
<reference evidence="3 4" key="1">
    <citation type="journal article" date="2016" name="Nat. Commun.">
        <title>Thousands of microbial genomes shed light on interconnected biogeochemical processes in an aquifer system.</title>
        <authorList>
            <person name="Anantharaman K."/>
            <person name="Brown C.T."/>
            <person name="Hug L.A."/>
            <person name="Sharon I."/>
            <person name="Castelle C.J."/>
            <person name="Probst A.J."/>
            <person name="Thomas B.C."/>
            <person name="Singh A."/>
            <person name="Wilkins M.J."/>
            <person name="Karaoz U."/>
            <person name="Brodie E.L."/>
            <person name="Williams K.H."/>
            <person name="Hubbard S.S."/>
            <person name="Banfield J.F."/>
        </authorList>
    </citation>
    <scope>NUCLEOTIDE SEQUENCE [LARGE SCALE GENOMIC DNA]</scope>
</reference>
<dbReference type="AlphaFoldDB" id="A0A1G2HJI6"/>
<feature type="domain" description="NAD-dependent epimerase/dehydratase" evidence="2">
    <location>
        <begin position="5"/>
        <end position="235"/>
    </location>
</feature>
<accession>A0A1G2HJI6</accession>
<protein>
    <recommendedName>
        <fullName evidence="2">NAD-dependent epimerase/dehydratase domain-containing protein</fullName>
    </recommendedName>
</protein>
<sequence>MTNRVLVTGASGFIGANLVRRLIREGFIVHVTARKNSNLWRLTDTLAHIKIHNLNLENQQETQRLLSRIRPKIVFHLASIGLKKGVSAPPEQLIKVNLLGTVNLLQACSNLDLQLFINTDSSAEYSPKTHKMKENDNCQPSTFYGVSKLASTLYGSFFHELAKKTVVCLRIFSPFGQFDDSSRLIPYVVVRALQNRDLLMADQNSVRDFIYVEDVIDVYWQSIQRSSLPPVINIGSGRQAKVSEVVSKIMEFTKSQSKIHWQVKDPYPQESPVWQADITLAKNKLGWSPKTSLDLGLKKTISWFSKNLTFYQDVSKNS</sequence>
<dbReference type="Proteomes" id="UP000178509">
    <property type="component" value="Unassembled WGS sequence"/>
</dbReference>
<gene>
    <name evidence="3" type="ORF">A3H51_02670</name>
</gene>
<evidence type="ECO:0000313" key="4">
    <source>
        <dbReference type="Proteomes" id="UP000178509"/>
    </source>
</evidence>
<comment type="similarity">
    <text evidence="1">Belongs to the NAD(P)-dependent epimerase/dehydratase family.</text>
</comment>